<evidence type="ECO:0000313" key="3">
    <source>
        <dbReference type="Proteomes" id="UP001152622"/>
    </source>
</evidence>
<sequence>MAAVGTHVAELTSDFSADFVTRTRAAGRSLQYIQSTGGRGFLPGEVSKAAGIPHHSHDCSPPLFRRKYFLTTFPTRPSAMSSASPAEKTPSPDLTPQKTGKPHSLSSPQLLAELLQTQARKSPRRPSPECSSPLASPPTSPISPPSTPGSPPVTPTLPLSPTLERGLSLTSPKLLSELKQSHSLRHVNPQRGLTTVFSGRGRATRGSAQGSHSDGQSPPHLLPNAHTDERRENAGCPLVANGTQQ</sequence>
<accession>A0A9Q1IDU9</accession>
<feature type="compositionally biased region" description="Polar residues" evidence="1">
    <location>
        <begin position="92"/>
        <end position="105"/>
    </location>
</feature>
<feature type="region of interest" description="Disordered" evidence="1">
    <location>
        <begin position="180"/>
        <end position="245"/>
    </location>
</feature>
<protein>
    <submittedName>
        <fullName evidence="2">Uncharacterized protein</fullName>
    </submittedName>
</protein>
<dbReference type="OrthoDB" id="8962595at2759"/>
<evidence type="ECO:0000313" key="2">
    <source>
        <dbReference type="EMBL" id="KAJ8338143.1"/>
    </source>
</evidence>
<keyword evidence="3" id="KW-1185">Reference proteome</keyword>
<name>A0A9Q1IDU9_SYNKA</name>
<dbReference type="EMBL" id="JAINUF010000018">
    <property type="protein sequence ID" value="KAJ8338143.1"/>
    <property type="molecule type" value="Genomic_DNA"/>
</dbReference>
<reference evidence="2" key="1">
    <citation type="journal article" date="2023" name="Science">
        <title>Genome structures resolve the early diversification of teleost fishes.</title>
        <authorList>
            <person name="Parey E."/>
            <person name="Louis A."/>
            <person name="Montfort J."/>
            <person name="Bouchez O."/>
            <person name="Roques C."/>
            <person name="Iampietro C."/>
            <person name="Lluch J."/>
            <person name="Castinel A."/>
            <person name="Donnadieu C."/>
            <person name="Desvignes T."/>
            <person name="Floi Bucao C."/>
            <person name="Jouanno E."/>
            <person name="Wen M."/>
            <person name="Mejri S."/>
            <person name="Dirks R."/>
            <person name="Jansen H."/>
            <person name="Henkel C."/>
            <person name="Chen W.J."/>
            <person name="Zahm M."/>
            <person name="Cabau C."/>
            <person name="Klopp C."/>
            <person name="Thompson A.W."/>
            <person name="Robinson-Rechavi M."/>
            <person name="Braasch I."/>
            <person name="Lecointre G."/>
            <person name="Bobe J."/>
            <person name="Postlethwait J.H."/>
            <person name="Berthelot C."/>
            <person name="Roest Crollius H."/>
            <person name="Guiguen Y."/>
        </authorList>
    </citation>
    <scope>NUCLEOTIDE SEQUENCE</scope>
    <source>
        <strain evidence="2">WJC10195</strain>
    </source>
</reference>
<comment type="caution">
    <text evidence="2">The sequence shown here is derived from an EMBL/GenBank/DDBJ whole genome shotgun (WGS) entry which is preliminary data.</text>
</comment>
<dbReference type="AlphaFoldDB" id="A0A9Q1IDU9"/>
<feature type="compositionally biased region" description="Polar residues" evidence="1">
    <location>
        <begin position="206"/>
        <end position="216"/>
    </location>
</feature>
<feature type="region of interest" description="Disordered" evidence="1">
    <location>
        <begin position="76"/>
        <end position="105"/>
    </location>
</feature>
<feature type="region of interest" description="Disordered" evidence="1">
    <location>
        <begin position="118"/>
        <end position="165"/>
    </location>
</feature>
<evidence type="ECO:0000256" key="1">
    <source>
        <dbReference type="SAM" id="MobiDB-lite"/>
    </source>
</evidence>
<feature type="compositionally biased region" description="Pro residues" evidence="1">
    <location>
        <begin position="135"/>
        <end position="155"/>
    </location>
</feature>
<proteinExistence type="predicted"/>
<dbReference type="Proteomes" id="UP001152622">
    <property type="component" value="Chromosome 18"/>
</dbReference>
<organism evidence="2 3">
    <name type="scientific">Synaphobranchus kaupii</name>
    <name type="common">Kaup's arrowtooth eel</name>
    <dbReference type="NCBI Taxonomy" id="118154"/>
    <lineage>
        <taxon>Eukaryota</taxon>
        <taxon>Metazoa</taxon>
        <taxon>Chordata</taxon>
        <taxon>Craniata</taxon>
        <taxon>Vertebrata</taxon>
        <taxon>Euteleostomi</taxon>
        <taxon>Actinopterygii</taxon>
        <taxon>Neopterygii</taxon>
        <taxon>Teleostei</taxon>
        <taxon>Anguilliformes</taxon>
        <taxon>Synaphobranchidae</taxon>
        <taxon>Synaphobranchus</taxon>
    </lineage>
</organism>
<gene>
    <name evidence="2" type="ORF">SKAU_G00371090</name>
</gene>